<organism evidence="2 3">
    <name type="scientific">Chlorobium limicola (strain DSM 245 / NBRC 103803 / 6330)</name>
    <dbReference type="NCBI Taxonomy" id="290315"/>
    <lineage>
        <taxon>Bacteria</taxon>
        <taxon>Pseudomonadati</taxon>
        <taxon>Chlorobiota</taxon>
        <taxon>Chlorobiia</taxon>
        <taxon>Chlorobiales</taxon>
        <taxon>Chlorobiaceae</taxon>
        <taxon>Chlorobium/Pelodictyon group</taxon>
        <taxon>Chlorobium</taxon>
    </lineage>
</organism>
<feature type="signal peptide" evidence="1">
    <location>
        <begin position="1"/>
        <end position="29"/>
    </location>
</feature>
<name>B3EIG4_CHLL2</name>
<sequence length="169" mass="18576" precursor="true">MSTSMKTGYLRTAAVSLMLGLCCASPLRADDNYVTLNLTCYGSGVATRTESTNISRYDPKTKKYSTTNAQYTSKEPFEGTAVIEISGDTGRIKVPEPLVPALNTRSDGWFAIRELVVTSDFITGKVKLNFLNNKHLRIDRRSGLLTLDGSSGNFSGQCEAVDRFTPRKF</sequence>
<dbReference type="KEGG" id="cli:Clim_2456"/>
<reference evidence="2 3" key="1">
    <citation type="submission" date="2008-05" db="EMBL/GenBank/DDBJ databases">
        <title>Complete sequence of Chlorobium limicola DSM 245.</title>
        <authorList>
            <consortium name="US DOE Joint Genome Institute"/>
            <person name="Lucas S."/>
            <person name="Copeland A."/>
            <person name="Lapidus A."/>
            <person name="Glavina del Rio T."/>
            <person name="Dalin E."/>
            <person name="Tice H."/>
            <person name="Bruce D."/>
            <person name="Goodwin L."/>
            <person name="Pitluck S."/>
            <person name="Schmutz J."/>
            <person name="Larimer F."/>
            <person name="Land M."/>
            <person name="Hauser L."/>
            <person name="Kyrpides N."/>
            <person name="Ovchinnikova G."/>
            <person name="Zhao F."/>
            <person name="Li T."/>
            <person name="Liu Z."/>
            <person name="Overmann J."/>
            <person name="Bryant D.A."/>
            <person name="Richardson P."/>
        </authorList>
    </citation>
    <scope>NUCLEOTIDE SEQUENCE [LARGE SCALE GENOMIC DNA]</scope>
    <source>
        <strain evidence="3">DSM 245 / NBRC 103803 / 6330</strain>
    </source>
</reference>
<dbReference type="AlphaFoldDB" id="B3EIG4"/>
<accession>B3EIG4</accession>
<keyword evidence="1" id="KW-0732">Signal</keyword>
<dbReference type="HOGENOM" id="CLU_134277_0_0_10"/>
<evidence type="ECO:0000256" key="1">
    <source>
        <dbReference type="SAM" id="SignalP"/>
    </source>
</evidence>
<evidence type="ECO:0000313" key="2">
    <source>
        <dbReference type="EMBL" id="ACD91476.1"/>
    </source>
</evidence>
<dbReference type="eggNOG" id="ENOG5032UTB">
    <property type="taxonomic scope" value="Bacteria"/>
</dbReference>
<dbReference type="RefSeq" id="WP_012467341.1">
    <property type="nucleotide sequence ID" value="NC_010803.1"/>
</dbReference>
<dbReference type="Proteomes" id="UP000008841">
    <property type="component" value="Chromosome"/>
</dbReference>
<evidence type="ECO:0000313" key="3">
    <source>
        <dbReference type="Proteomes" id="UP000008841"/>
    </source>
</evidence>
<gene>
    <name evidence="2" type="ordered locus">Clim_2456</name>
</gene>
<protein>
    <recommendedName>
        <fullName evidence="4">Secreted protein</fullName>
    </recommendedName>
</protein>
<proteinExistence type="predicted"/>
<evidence type="ECO:0008006" key="4">
    <source>
        <dbReference type="Google" id="ProtNLM"/>
    </source>
</evidence>
<feature type="chain" id="PRO_5002786314" description="Secreted protein" evidence="1">
    <location>
        <begin position="30"/>
        <end position="169"/>
    </location>
</feature>
<dbReference type="EMBL" id="CP001097">
    <property type="protein sequence ID" value="ACD91476.1"/>
    <property type="molecule type" value="Genomic_DNA"/>
</dbReference>